<name>A0ABP7M3V2_9GAMM</name>
<keyword evidence="4" id="KW-1133">Transmembrane helix</keyword>
<dbReference type="PANTHER" id="PTHR38035">
    <property type="entry name" value="UPF0070 PROTEIN YFGM"/>
    <property type="match status" value="1"/>
</dbReference>
<feature type="domain" description="Ancillary SecYEG translocon subunit/Cell division coordinator CpoB TPR" evidence="9">
    <location>
        <begin position="15"/>
        <end position="215"/>
    </location>
</feature>
<gene>
    <name evidence="10" type="ORF">GCM10022277_02690</name>
</gene>
<comment type="subcellular location">
    <subcellularLocation>
        <location evidence="1">Cell membrane</location>
        <topology evidence="1">Single-pass type II membrane protein</topology>
    </subcellularLocation>
</comment>
<evidence type="ECO:0000313" key="11">
    <source>
        <dbReference type="Proteomes" id="UP001501565"/>
    </source>
</evidence>
<evidence type="ECO:0000259" key="9">
    <source>
        <dbReference type="Pfam" id="PF09976"/>
    </source>
</evidence>
<dbReference type="RefSeq" id="WP_344794686.1">
    <property type="nucleotide sequence ID" value="NZ_BAABBN010000004.1"/>
</dbReference>
<comment type="caution">
    <text evidence="10">The sequence shown here is derived from an EMBL/GenBank/DDBJ whole genome shotgun (WGS) entry which is preliminary data.</text>
</comment>
<keyword evidence="2" id="KW-1003">Cell membrane</keyword>
<dbReference type="InterPro" id="IPR026039">
    <property type="entry name" value="YfgM"/>
</dbReference>
<keyword evidence="6" id="KW-0143">Chaperone</keyword>
<dbReference type="InterPro" id="IPR018704">
    <property type="entry name" value="SecYEG/CpoB_TPR"/>
</dbReference>
<dbReference type="Pfam" id="PF09976">
    <property type="entry name" value="TPR_21"/>
    <property type="match status" value="1"/>
</dbReference>
<proteinExistence type="inferred from homology"/>
<keyword evidence="5" id="KW-0472">Membrane</keyword>
<reference evidence="11" key="1">
    <citation type="journal article" date="2019" name="Int. J. Syst. Evol. Microbiol.">
        <title>The Global Catalogue of Microorganisms (GCM) 10K type strain sequencing project: providing services to taxonomists for standard genome sequencing and annotation.</title>
        <authorList>
            <consortium name="The Broad Institute Genomics Platform"/>
            <consortium name="The Broad Institute Genome Sequencing Center for Infectious Disease"/>
            <person name="Wu L."/>
            <person name="Ma J."/>
        </authorList>
    </citation>
    <scope>NUCLEOTIDE SEQUENCE [LARGE SCALE GENOMIC DNA]</scope>
    <source>
        <strain evidence="11">JCM 17551</strain>
    </source>
</reference>
<accession>A0ABP7M3V2</accession>
<dbReference type="PANTHER" id="PTHR38035:SF1">
    <property type="entry name" value="ANCILLARY SECYEG TRANSLOCON SUBUNIT"/>
    <property type="match status" value="1"/>
</dbReference>
<dbReference type="InterPro" id="IPR011990">
    <property type="entry name" value="TPR-like_helical_dom_sf"/>
</dbReference>
<evidence type="ECO:0000256" key="3">
    <source>
        <dbReference type="ARBA" id="ARBA00022692"/>
    </source>
</evidence>
<evidence type="ECO:0000256" key="8">
    <source>
        <dbReference type="ARBA" id="ARBA00024235"/>
    </source>
</evidence>
<evidence type="ECO:0000256" key="5">
    <source>
        <dbReference type="ARBA" id="ARBA00023136"/>
    </source>
</evidence>
<evidence type="ECO:0000256" key="2">
    <source>
        <dbReference type="ARBA" id="ARBA00022475"/>
    </source>
</evidence>
<evidence type="ECO:0000256" key="1">
    <source>
        <dbReference type="ARBA" id="ARBA00004401"/>
    </source>
</evidence>
<comment type="similarity">
    <text evidence="7">Belongs to the YfgM family.</text>
</comment>
<evidence type="ECO:0000256" key="6">
    <source>
        <dbReference type="ARBA" id="ARBA00023186"/>
    </source>
</evidence>
<evidence type="ECO:0000313" key="10">
    <source>
        <dbReference type="EMBL" id="GAA3911548.1"/>
    </source>
</evidence>
<dbReference type="EMBL" id="BAABBN010000004">
    <property type="protein sequence ID" value="GAA3911548.1"/>
    <property type="molecule type" value="Genomic_DNA"/>
</dbReference>
<protein>
    <recommendedName>
        <fullName evidence="8">Ancillary SecYEG translocon subunit</fullName>
    </recommendedName>
</protein>
<keyword evidence="11" id="KW-1185">Reference proteome</keyword>
<dbReference type="Proteomes" id="UP001501565">
    <property type="component" value="Unassembled WGS sequence"/>
</dbReference>
<evidence type="ECO:0000256" key="7">
    <source>
        <dbReference type="ARBA" id="ARBA00024197"/>
    </source>
</evidence>
<dbReference type="Gene3D" id="1.25.40.10">
    <property type="entry name" value="Tetratricopeptide repeat domain"/>
    <property type="match status" value="1"/>
</dbReference>
<sequence length="224" mass="24759">MDYEEFEHSTEEKVKRWWDENGKGLIGAVVVGIAAVFGWDQYQKNDLAQSEAVSAQFQNLLEERLALPYDASEEERSEVFELAKNLRADHAGSSYAVYADMMMAKLAVESKDFALAESHLKQAFQDAPTSELKQLANLRLAQVLYAQNKDDDALALLPADQEGAYGARGLELRADILLAKGDKAEARSTYENAIAQAGMSGLPVDVLELKRNDLNEVVTAETIN</sequence>
<organism evidence="10 11">
    <name type="scientific">Litoribacillus peritrichatus</name>
    <dbReference type="NCBI Taxonomy" id="718191"/>
    <lineage>
        <taxon>Bacteria</taxon>
        <taxon>Pseudomonadati</taxon>
        <taxon>Pseudomonadota</taxon>
        <taxon>Gammaproteobacteria</taxon>
        <taxon>Oceanospirillales</taxon>
        <taxon>Oceanospirillaceae</taxon>
        <taxon>Litoribacillus</taxon>
    </lineage>
</organism>
<keyword evidence="3" id="KW-0812">Transmembrane</keyword>
<dbReference type="SUPFAM" id="SSF48452">
    <property type="entry name" value="TPR-like"/>
    <property type="match status" value="1"/>
</dbReference>
<evidence type="ECO:0000256" key="4">
    <source>
        <dbReference type="ARBA" id="ARBA00022989"/>
    </source>
</evidence>
<dbReference type="PIRSF" id="PIRSF006170">
    <property type="entry name" value="YfgM"/>
    <property type="match status" value="1"/>
</dbReference>